<evidence type="ECO:0000256" key="3">
    <source>
        <dbReference type="ARBA" id="ARBA00022737"/>
    </source>
</evidence>
<dbReference type="SUPFAM" id="SSF50978">
    <property type="entry name" value="WD40 repeat-like"/>
    <property type="match status" value="1"/>
</dbReference>
<keyword evidence="3" id="KW-0677">Repeat</keyword>
<dbReference type="InterPro" id="IPR036322">
    <property type="entry name" value="WD40_repeat_dom_sf"/>
</dbReference>
<name>A0AAJ7BTB9_CEPCN</name>
<feature type="repeat" description="WD" evidence="4">
    <location>
        <begin position="198"/>
        <end position="240"/>
    </location>
</feature>
<dbReference type="AlphaFoldDB" id="A0AAJ7BTB9"/>
<dbReference type="PROSITE" id="PS50294">
    <property type="entry name" value="WD_REPEATS_REGION"/>
    <property type="match status" value="1"/>
</dbReference>
<dbReference type="PANTHER" id="PTHR22889:SF0">
    <property type="entry name" value="WD REPEAT-CONTAINING PROTEIN 89"/>
    <property type="match status" value="1"/>
</dbReference>
<protein>
    <recommendedName>
        <fullName evidence="1">WD repeat-containing protein 89</fullName>
    </recommendedName>
</protein>
<dbReference type="InterPro" id="IPR039328">
    <property type="entry name" value="WDR89"/>
</dbReference>
<proteinExistence type="predicted"/>
<reference evidence="7" key="1">
    <citation type="submission" date="2025-08" db="UniProtKB">
        <authorList>
            <consortium name="RefSeq"/>
        </authorList>
    </citation>
    <scope>IDENTIFICATION</scope>
</reference>
<dbReference type="InterPro" id="IPR015943">
    <property type="entry name" value="WD40/YVTN_repeat-like_dom_sf"/>
</dbReference>
<dbReference type="Pfam" id="PF00400">
    <property type="entry name" value="WD40"/>
    <property type="match status" value="1"/>
</dbReference>
<organism evidence="6 7">
    <name type="scientific">Cephus cinctus</name>
    <name type="common">Wheat stem sawfly</name>
    <dbReference type="NCBI Taxonomy" id="211228"/>
    <lineage>
        <taxon>Eukaryota</taxon>
        <taxon>Metazoa</taxon>
        <taxon>Ecdysozoa</taxon>
        <taxon>Arthropoda</taxon>
        <taxon>Hexapoda</taxon>
        <taxon>Insecta</taxon>
        <taxon>Pterygota</taxon>
        <taxon>Neoptera</taxon>
        <taxon>Endopterygota</taxon>
        <taxon>Hymenoptera</taxon>
        <taxon>Cephoidea</taxon>
        <taxon>Cephidae</taxon>
        <taxon>Cephus</taxon>
    </lineage>
</organism>
<evidence type="ECO:0000256" key="5">
    <source>
        <dbReference type="SAM" id="MobiDB-lite"/>
    </source>
</evidence>
<dbReference type="PANTHER" id="PTHR22889">
    <property type="entry name" value="WD REPEAT-CONTAINING PROTEIN 89"/>
    <property type="match status" value="1"/>
</dbReference>
<keyword evidence="6" id="KW-1185">Reference proteome</keyword>
<dbReference type="RefSeq" id="XP_015593855.1">
    <property type="nucleotide sequence ID" value="XM_015738369.2"/>
</dbReference>
<dbReference type="Gene3D" id="2.130.10.10">
    <property type="entry name" value="YVTN repeat-like/Quinoprotein amine dehydrogenase"/>
    <property type="match status" value="1"/>
</dbReference>
<gene>
    <name evidence="7" type="primary">LOC107267106</name>
</gene>
<dbReference type="GeneID" id="107267106"/>
<accession>A0AAJ7BTB9</accession>
<evidence type="ECO:0000313" key="7">
    <source>
        <dbReference type="RefSeq" id="XP_015593855.1"/>
    </source>
</evidence>
<keyword evidence="2 4" id="KW-0853">WD repeat</keyword>
<evidence type="ECO:0000313" key="6">
    <source>
        <dbReference type="Proteomes" id="UP000694920"/>
    </source>
</evidence>
<feature type="region of interest" description="Disordered" evidence="5">
    <location>
        <begin position="388"/>
        <end position="413"/>
    </location>
</feature>
<evidence type="ECO:0000256" key="1">
    <source>
        <dbReference type="ARBA" id="ARBA00021125"/>
    </source>
</evidence>
<evidence type="ECO:0000256" key="2">
    <source>
        <dbReference type="ARBA" id="ARBA00022574"/>
    </source>
</evidence>
<dbReference type="Proteomes" id="UP000694920">
    <property type="component" value="Unplaced"/>
</dbReference>
<sequence length="413" mass="46641">MTQEIQTMSKIIEPLKKLCVNKRLRYHENERMALNNNKELTITLEESLHKLSDENYILSVCGTQTDPEFRIGVALSNYMCIVYSVGEALTQVATLNHNQASIVGIKFSPTSRNIFYVASRNGFVTACDLRARGKVVMEFKDSTEDGKIKPLASFDLNCNERLLAGGTEHIGGDAFILFWDIRMGNIKCDRTSLLGGYWESHLEDVTCLTFHPNQSDVLASGSTDGLINIFDISQSTEDSALNYSLNTESSVDRIGWLDKGNLWCTTHTHSLQLWECDAATPHLRFDRKYFGLSQHEDPDNQYVVRMHKSDVLGEKPFLLAGSCSAKGSTLRCMAVVENHLETLYDMPGNKQLVRDSWMHEKSGCLVTGGENALINVWRQVELSSTSRDRSDQKLLQKMSTSKIREKLHRPKPY</sequence>
<dbReference type="InterPro" id="IPR001680">
    <property type="entry name" value="WD40_rpt"/>
</dbReference>
<dbReference type="SMART" id="SM00320">
    <property type="entry name" value="WD40"/>
    <property type="match status" value="3"/>
</dbReference>
<dbReference type="PROSITE" id="PS50082">
    <property type="entry name" value="WD_REPEATS_2"/>
    <property type="match status" value="1"/>
</dbReference>
<dbReference type="KEGG" id="ccin:107267106"/>
<evidence type="ECO:0000256" key="4">
    <source>
        <dbReference type="PROSITE-ProRule" id="PRU00221"/>
    </source>
</evidence>